<protein>
    <recommendedName>
        <fullName evidence="1">N-acetyltransferase domain-containing protein</fullName>
    </recommendedName>
</protein>
<evidence type="ECO:0000259" key="1">
    <source>
        <dbReference type="PROSITE" id="PS51186"/>
    </source>
</evidence>
<dbReference type="SUPFAM" id="SSF55729">
    <property type="entry name" value="Acyl-CoA N-acyltransferases (Nat)"/>
    <property type="match status" value="1"/>
</dbReference>
<organism evidence="2 3">
    <name type="scientific">Archangium gephyra</name>
    <dbReference type="NCBI Taxonomy" id="48"/>
    <lineage>
        <taxon>Bacteria</taxon>
        <taxon>Pseudomonadati</taxon>
        <taxon>Myxococcota</taxon>
        <taxon>Myxococcia</taxon>
        <taxon>Myxococcales</taxon>
        <taxon>Cystobacterineae</taxon>
        <taxon>Archangiaceae</taxon>
        <taxon>Archangium</taxon>
    </lineage>
</organism>
<reference evidence="2 3" key="1">
    <citation type="submission" date="2017-08" db="EMBL/GenBank/DDBJ databases">
        <title>Infants hospitalized years apart are colonized by the same room-sourced microbial strains.</title>
        <authorList>
            <person name="Brooks B."/>
            <person name="Olm M.R."/>
            <person name="Firek B.A."/>
            <person name="Baker R."/>
            <person name="Thomas B.C."/>
            <person name="Morowitz M.J."/>
            <person name="Banfield J.F."/>
        </authorList>
    </citation>
    <scope>NUCLEOTIDE SEQUENCE [LARGE SCALE GENOMIC DNA]</scope>
    <source>
        <strain evidence="2">S2_003_000_R2_14</strain>
    </source>
</reference>
<dbReference type="AlphaFoldDB" id="A0A2W5T1F9"/>
<dbReference type="InterPro" id="IPR000182">
    <property type="entry name" value="GNAT_dom"/>
</dbReference>
<comment type="caution">
    <text evidence="2">The sequence shown here is derived from an EMBL/GenBank/DDBJ whole genome shotgun (WGS) entry which is preliminary data.</text>
</comment>
<dbReference type="EMBL" id="QFQP01000028">
    <property type="protein sequence ID" value="PZR07877.1"/>
    <property type="molecule type" value="Genomic_DNA"/>
</dbReference>
<dbReference type="Proteomes" id="UP000249061">
    <property type="component" value="Unassembled WGS sequence"/>
</dbReference>
<sequence length="296" mass="32105">MSAKVDSVQLDAVCASLRAHGVSILEVSELYERLENGDLRAQTVATPHGAVALVLQERGAWRQVVLGRGAQPALLDAVTALRESSDALLWNEADVNIDGPTLDANGFRELTRQVFTQDLSKVPRDFEPAPDLELAPLRGAAIADARSLFAQTHANSAEGLYCTWPDEPTVRQCGRVFERFLSGEDGATVPGACVVVLLERKVVGVIACAASSTKGTATLLALAVDPRVRGRGLSRVLVRHAQRALFEAGFGRMLFLTTDANAPVHRLFTPEEIVSTETSKLRLWLRNPPVRPVKQR</sequence>
<name>A0A2W5T1F9_9BACT</name>
<evidence type="ECO:0000313" key="3">
    <source>
        <dbReference type="Proteomes" id="UP000249061"/>
    </source>
</evidence>
<evidence type="ECO:0000313" key="2">
    <source>
        <dbReference type="EMBL" id="PZR07877.1"/>
    </source>
</evidence>
<dbReference type="GO" id="GO:0016747">
    <property type="term" value="F:acyltransferase activity, transferring groups other than amino-acyl groups"/>
    <property type="evidence" value="ECO:0007669"/>
    <property type="project" value="InterPro"/>
</dbReference>
<dbReference type="CDD" id="cd04301">
    <property type="entry name" value="NAT_SF"/>
    <property type="match status" value="1"/>
</dbReference>
<dbReference type="InterPro" id="IPR016181">
    <property type="entry name" value="Acyl_CoA_acyltransferase"/>
</dbReference>
<feature type="domain" description="N-acetyltransferase" evidence="1">
    <location>
        <begin position="132"/>
        <end position="288"/>
    </location>
</feature>
<dbReference type="Pfam" id="PF00583">
    <property type="entry name" value="Acetyltransf_1"/>
    <property type="match status" value="1"/>
</dbReference>
<dbReference type="Gene3D" id="3.40.630.30">
    <property type="match status" value="1"/>
</dbReference>
<accession>A0A2W5T1F9</accession>
<dbReference type="PROSITE" id="PS51186">
    <property type="entry name" value="GNAT"/>
    <property type="match status" value="1"/>
</dbReference>
<proteinExistence type="predicted"/>
<gene>
    <name evidence="2" type="ORF">DI536_26300</name>
</gene>